<evidence type="ECO:0000256" key="10">
    <source>
        <dbReference type="SAM" id="MobiDB-lite"/>
    </source>
</evidence>
<feature type="region of interest" description="Disordered" evidence="10">
    <location>
        <begin position="248"/>
        <end position="299"/>
    </location>
</feature>
<dbReference type="AlphaFoldDB" id="A0A0R3RFP5"/>
<dbReference type="InterPro" id="IPR024783">
    <property type="entry name" value="TORC_N"/>
</dbReference>
<comment type="subcellular location">
    <subcellularLocation>
        <location evidence="2">Cytoplasm</location>
    </subcellularLocation>
    <subcellularLocation>
        <location evidence="1">Nucleus</location>
    </subcellularLocation>
</comment>
<evidence type="ECO:0000256" key="9">
    <source>
        <dbReference type="ARBA" id="ARBA00023242"/>
    </source>
</evidence>
<evidence type="ECO:0000313" key="12">
    <source>
        <dbReference type="Proteomes" id="UP000050640"/>
    </source>
</evidence>
<name>A0A0R3RFP5_9BILA</name>
<comment type="similarity">
    <text evidence="3">Belongs to the TORC family.</text>
</comment>
<evidence type="ECO:0000259" key="11">
    <source>
        <dbReference type="Pfam" id="PF12884"/>
    </source>
</evidence>
<dbReference type="GO" id="GO:0005634">
    <property type="term" value="C:nucleus"/>
    <property type="evidence" value="ECO:0007669"/>
    <property type="project" value="UniProtKB-SubCell"/>
</dbReference>
<dbReference type="Pfam" id="PF12884">
    <property type="entry name" value="TORC_N"/>
    <property type="match status" value="1"/>
</dbReference>
<dbReference type="GO" id="GO:0008140">
    <property type="term" value="F:cAMP response element binding protein binding"/>
    <property type="evidence" value="ECO:0007669"/>
    <property type="project" value="InterPro"/>
</dbReference>
<dbReference type="WBParaSite" id="EEL_0000018901-mRNA-1">
    <property type="protein sequence ID" value="EEL_0000018901-mRNA-1"/>
    <property type="gene ID" value="EEL_0000018901"/>
</dbReference>
<evidence type="ECO:0000313" key="13">
    <source>
        <dbReference type="WBParaSite" id="EEL_0000018901-mRNA-1"/>
    </source>
</evidence>
<keyword evidence="7" id="KW-0010">Activator</keyword>
<feature type="domain" description="Transducer of regulated CREB activity N-terminal" evidence="11">
    <location>
        <begin position="5"/>
        <end position="43"/>
    </location>
</feature>
<evidence type="ECO:0000256" key="5">
    <source>
        <dbReference type="ARBA" id="ARBA00022553"/>
    </source>
</evidence>
<dbReference type="GO" id="GO:0045944">
    <property type="term" value="P:positive regulation of transcription by RNA polymerase II"/>
    <property type="evidence" value="ECO:0007669"/>
    <property type="project" value="TreeGrafter"/>
</dbReference>
<evidence type="ECO:0000256" key="8">
    <source>
        <dbReference type="ARBA" id="ARBA00023163"/>
    </source>
</evidence>
<dbReference type="GO" id="GO:0005737">
    <property type="term" value="C:cytoplasm"/>
    <property type="evidence" value="ECO:0007669"/>
    <property type="project" value="UniProtKB-SubCell"/>
</dbReference>
<dbReference type="STRING" id="1147741.A0A0R3RFP5"/>
<proteinExistence type="inferred from homology"/>
<evidence type="ECO:0000256" key="3">
    <source>
        <dbReference type="ARBA" id="ARBA00007167"/>
    </source>
</evidence>
<evidence type="ECO:0000256" key="4">
    <source>
        <dbReference type="ARBA" id="ARBA00022490"/>
    </source>
</evidence>
<keyword evidence="8" id="KW-0804">Transcription</keyword>
<evidence type="ECO:0000256" key="6">
    <source>
        <dbReference type="ARBA" id="ARBA00023015"/>
    </source>
</evidence>
<evidence type="ECO:0000256" key="7">
    <source>
        <dbReference type="ARBA" id="ARBA00023159"/>
    </source>
</evidence>
<feature type="compositionally biased region" description="Polar residues" evidence="10">
    <location>
        <begin position="281"/>
        <end position="291"/>
    </location>
</feature>
<organism evidence="12 13">
    <name type="scientific">Elaeophora elaphi</name>
    <dbReference type="NCBI Taxonomy" id="1147741"/>
    <lineage>
        <taxon>Eukaryota</taxon>
        <taxon>Metazoa</taxon>
        <taxon>Ecdysozoa</taxon>
        <taxon>Nematoda</taxon>
        <taxon>Chromadorea</taxon>
        <taxon>Rhabditida</taxon>
        <taxon>Spirurina</taxon>
        <taxon>Spiruromorpha</taxon>
        <taxon>Filarioidea</taxon>
        <taxon>Onchocercidae</taxon>
        <taxon>Elaeophora</taxon>
    </lineage>
</organism>
<dbReference type="InterPro" id="IPR024786">
    <property type="entry name" value="TORC"/>
</dbReference>
<keyword evidence="4" id="KW-0963">Cytoplasm</keyword>
<dbReference type="PANTHER" id="PTHR13589">
    <property type="entry name" value="CREB-REGULATED TRANSCRIPTION COACTIVATOR"/>
    <property type="match status" value="1"/>
</dbReference>
<keyword evidence="5" id="KW-0597">Phosphoprotein</keyword>
<accession>A0A0R3RFP5</accession>
<dbReference type="PANTHER" id="PTHR13589:SF15">
    <property type="entry name" value="CREB-REGULATED TRANSCRIPTION COACTIVATOR, ISOFORM B"/>
    <property type="match status" value="1"/>
</dbReference>
<evidence type="ECO:0000256" key="2">
    <source>
        <dbReference type="ARBA" id="ARBA00004496"/>
    </source>
</evidence>
<sequence length="344" mass="38358">MAQGTPRKFAEKIAIMERKQNEDQEVFTSVMRDVRAITSNCTASPPVCSSPQALAPPIHWNRSGGSLPNVHEMVQQQSDVRNWPYWPGSPQMNPSHYTRARTPGATHYHPYKPSKQHERCSPLDQFDHQHLHCPANNHLQPPDMLWPKAHSDPTIFMNLYQQQERLENFNIQDLTVLSSNCQLSLPLEQSLPSFHPATTNSFNGGMQQKIMHESKETAVGSLPDIPTPTTAMQSCPYHHQTVAQRHSTSLCQTLATPPSSSESQSAPTSPAQSVELPVPTSWPQRNYSNSPEPREIPNIVLTGTDGELDCFQDLQDLHLDANELQQLLSSGGQVDPAGETQLLE</sequence>
<reference evidence="13" key="1">
    <citation type="submission" date="2017-02" db="UniProtKB">
        <authorList>
            <consortium name="WormBaseParasite"/>
        </authorList>
    </citation>
    <scope>IDENTIFICATION</scope>
</reference>
<keyword evidence="12" id="KW-1185">Reference proteome</keyword>
<dbReference type="Proteomes" id="UP000050640">
    <property type="component" value="Unplaced"/>
</dbReference>
<protein>
    <submittedName>
        <fullName evidence="13">TORC_N domain-containing protein</fullName>
    </submittedName>
</protein>
<evidence type="ECO:0000256" key="1">
    <source>
        <dbReference type="ARBA" id="ARBA00004123"/>
    </source>
</evidence>
<keyword evidence="9" id="KW-0539">Nucleus</keyword>
<keyword evidence="6" id="KW-0805">Transcription regulation</keyword>
<dbReference type="GO" id="GO:0051289">
    <property type="term" value="P:protein homotetramerization"/>
    <property type="evidence" value="ECO:0007669"/>
    <property type="project" value="InterPro"/>
</dbReference>
<feature type="compositionally biased region" description="Low complexity" evidence="10">
    <location>
        <begin position="255"/>
        <end position="273"/>
    </location>
</feature>